<dbReference type="SUPFAM" id="SSF57302">
    <property type="entry name" value="Snake toxin-like"/>
    <property type="match status" value="1"/>
</dbReference>
<comment type="subcellular location">
    <subcellularLocation>
        <location evidence="1">Cell membrane</location>
    </subcellularLocation>
    <subcellularLocation>
        <location evidence="2">Secreted</location>
    </subcellularLocation>
</comment>
<dbReference type="SMART" id="SM00134">
    <property type="entry name" value="LU"/>
    <property type="match status" value="1"/>
</dbReference>
<keyword evidence="5 9" id="KW-0732">Signal</keyword>
<keyword evidence="4" id="KW-0964">Secreted</keyword>
<dbReference type="InterPro" id="IPR035076">
    <property type="entry name" value="Toxin/TOLIP"/>
</dbReference>
<dbReference type="Proteomes" id="UP001190640">
    <property type="component" value="Chromosome 7"/>
</dbReference>
<dbReference type="Pfam" id="PF00087">
    <property type="entry name" value="Toxin_TOLIP"/>
    <property type="match status" value="1"/>
</dbReference>
<name>A0AA97L3Q0_EUBMA</name>
<dbReference type="AlphaFoldDB" id="A0AA97L3Q0"/>
<evidence type="ECO:0000256" key="3">
    <source>
        <dbReference type="ARBA" id="ARBA00022475"/>
    </source>
</evidence>
<feature type="domain" description="UPAR/Ly6" evidence="10">
    <location>
        <begin position="21"/>
        <end position="98"/>
    </location>
</feature>
<evidence type="ECO:0000256" key="6">
    <source>
        <dbReference type="ARBA" id="ARBA00023136"/>
    </source>
</evidence>
<dbReference type="InterPro" id="IPR051110">
    <property type="entry name" value="Ly-6/neurotoxin-like_GPI-ap"/>
</dbReference>
<dbReference type="FunFam" id="2.10.60.10:FF:000003">
    <property type="entry name" value="lymphocyte antigen 6E isoform X1"/>
    <property type="match status" value="1"/>
</dbReference>
<dbReference type="RefSeq" id="XP_054841385.1">
    <property type="nucleotide sequence ID" value="XM_054985410.1"/>
</dbReference>
<dbReference type="CDD" id="cd23543">
    <property type="entry name" value="TFP_LU_ECD_Ly6E"/>
    <property type="match status" value="1"/>
</dbReference>
<evidence type="ECO:0000256" key="8">
    <source>
        <dbReference type="ARBA" id="ARBA00023180"/>
    </source>
</evidence>
<evidence type="ECO:0000313" key="11">
    <source>
        <dbReference type="Proteomes" id="UP001190640"/>
    </source>
</evidence>
<evidence type="ECO:0000256" key="2">
    <source>
        <dbReference type="ARBA" id="ARBA00004613"/>
    </source>
</evidence>
<protein>
    <submittedName>
        <fullName evidence="12">Lymphocyte antigen 6E-like</fullName>
    </submittedName>
</protein>
<keyword evidence="6" id="KW-0472">Membrane</keyword>
<evidence type="ECO:0000256" key="9">
    <source>
        <dbReference type="SAM" id="SignalP"/>
    </source>
</evidence>
<feature type="chain" id="PRO_5041701126" evidence="9">
    <location>
        <begin position="21"/>
        <end position="104"/>
    </location>
</feature>
<reference evidence="12" key="1">
    <citation type="submission" date="2025-08" db="UniProtKB">
        <authorList>
            <consortium name="RefSeq"/>
        </authorList>
    </citation>
    <scope>IDENTIFICATION</scope>
    <source>
        <tissue evidence="12">Blood</tissue>
    </source>
</reference>
<dbReference type="Gene3D" id="2.10.60.10">
    <property type="entry name" value="CD59"/>
    <property type="match status" value="1"/>
</dbReference>
<evidence type="ECO:0000256" key="4">
    <source>
        <dbReference type="ARBA" id="ARBA00022525"/>
    </source>
</evidence>
<dbReference type="InterPro" id="IPR016054">
    <property type="entry name" value="LY6_UPA_recep-like"/>
</dbReference>
<evidence type="ECO:0000259" key="10">
    <source>
        <dbReference type="SMART" id="SM00134"/>
    </source>
</evidence>
<sequence>MKLYVVVFLCVLLCADQVHSLVCFTCEQQSRNWRCLKPTKCSSQDNYCLTTVTTTGLSFLTRKRKISKRCSPVCPAFHMNLGFVSYSSSCCQHFLCNLWGRWRT</sequence>
<feature type="signal peptide" evidence="9">
    <location>
        <begin position="1"/>
        <end position="20"/>
    </location>
</feature>
<keyword evidence="7" id="KW-1015">Disulfide bond</keyword>
<dbReference type="GO" id="GO:0030550">
    <property type="term" value="F:acetylcholine receptor inhibitor activity"/>
    <property type="evidence" value="ECO:0007669"/>
    <property type="project" value="TreeGrafter"/>
</dbReference>
<keyword evidence="11" id="KW-1185">Reference proteome</keyword>
<keyword evidence="3" id="KW-1003">Cell membrane</keyword>
<proteinExistence type="predicted"/>
<dbReference type="GeneID" id="129333620"/>
<accession>A0AA97L3Q0</accession>
<dbReference type="PANTHER" id="PTHR16983">
    <property type="entry name" value="UPAR/LY6 DOMAIN-CONTAINING PROTEIN"/>
    <property type="match status" value="1"/>
</dbReference>
<dbReference type="GO" id="GO:0005576">
    <property type="term" value="C:extracellular region"/>
    <property type="evidence" value="ECO:0007669"/>
    <property type="project" value="UniProtKB-SubCell"/>
</dbReference>
<evidence type="ECO:0000256" key="1">
    <source>
        <dbReference type="ARBA" id="ARBA00004236"/>
    </source>
</evidence>
<gene>
    <name evidence="12" type="primary">LOC129333620</name>
</gene>
<evidence type="ECO:0000256" key="7">
    <source>
        <dbReference type="ARBA" id="ARBA00023157"/>
    </source>
</evidence>
<dbReference type="InterPro" id="IPR045860">
    <property type="entry name" value="Snake_toxin-like_sf"/>
</dbReference>
<keyword evidence="8" id="KW-0325">Glycoprotein</keyword>
<dbReference type="GO" id="GO:0005886">
    <property type="term" value="C:plasma membrane"/>
    <property type="evidence" value="ECO:0007669"/>
    <property type="project" value="UniProtKB-SubCell"/>
</dbReference>
<dbReference type="KEGG" id="emc:129333620"/>
<evidence type="ECO:0000256" key="5">
    <source>
        <dbReference type="ARBA" id="ARBA00022729"/>
    </source>
</evidence>
<organism evidence="11 12">
    <name type="scientific">Eublepharis macularius</name>
    <name type="common">Leopard gecko</name>
    <name type="synonym">Cyrtodactylus macularius</name>
    <dbReference type="NCBI Taxonomy" id="481883"/>
    <lineage>
        <taxon>Eukaryota</taxon>
        <taxon>Metazoa</taxon>
        <taxon>Chordata</taxon>
        <taxon>Craniata</taxon>
        <taxon>Vertebrata</taxon>
        <taxon>Euteleostomi</taxon>
        <taxon>Lepidosauria</taxon>
        <taxon>Squamata</taxon>
        <taxon>Bifurcata</taxon>
        <taxon>Gekkota</taxon>
        <taxon>Eublepharidae</taxon>
        <taxon>Eublepharinae</taxon>
        <taxon>Eublepharis</taxon>
    </lineage>
</organism>
<evidence type="ECO:0000313" key="12">
    <source>
        <dbReference type="RefSeq" id="XP_054841385.1"/>
    </source>
</evidence>
<dbReference type="PANTHER" id="PTHR16983:SF13">
    <property type="entry name" value="LYMPHOCYTE ANTIGEN 6E"/>
    <property type="match status" value="1"/>
</dbReference>